<dbReference type="PANTHER" id="PTHR36443">
    <property type="entry name" value="BSR5223 PROTEIN"/>
    <property type="match status" value="1"/>
</dbReference>
<feature type="transmembrane region" description="Helical" evidence="1">
    <location>
        <begin position="44"/>
        <end position="68"/>
    </location>
</feature>
<keyword evidence="1" id="KW-0812">Transmembrane</keyword>
<dbReference type="EMBL" id="RIZI01000194">
    <property type="protein sequence ID" value="RNF57904.1"/>
    <property type="molecule type" value="Genomic_DNA"/>
</dbReference>
<proteinExistence type="predicted"/>
<sequence length="70" mass="7905">MQKILITLGLLMVLLGLLWPFLARLGLGHLPGDIRLGRPGFQVFFPLGTSLLLSILVSLLLTLILWLWRR</sequence>
<evidence type="ECO:0000256" key="1">
    <source>
        <dbReference type="SAM" id="Phobius"/>
    </source>
</evidence>
<gene>
    <name evidence="2" type="ORF">EC580_13940</name>
</gene>
<comment type="caution">
    <text evidence="2">The sequence shown here is derived from an EMBL/GenBank/DDBJ whole genome shotgun (WGS) entry which is preliminary data.</text>
</comment>
<keyword evidence="1" id="KW-0472">Membrane</keyword>
<dbReference type="Pfam" id="PF11146">
    <property type="entry name" value="DUF2905"/>
    <property type="match status" value="1"/>
</dbReference>
<keyword evidence="1" id="KW-1133">Transmembrane helix</keyword>
<name>A0A3M8QSF1_9PROT</name>
<organism evidence="2">
    <name type="scientific">Acidithiobacillus sulfuriphilus</name>
    <dbReference type="NCBI Taxonomy" id="1867749"/>
    <lineage>
        <taxon>Bacteria</taxon>
        <taxon>Pseudomonadati</taxon>
        <taxon>Pseudomonadota</taxon>
        <taxon>Acidithiobacillia</taxon>
        <taxon>Acidithiobacillales</taxon>
        <taxon>Acidithiobacillaceae</taxon>
        <taxon>Acidithiobacillus</taxon>
    </lineage>
</organism>
<dbReference type="InterPro" id="IPR021320">
    <property type="entry name" value="DUF2905"/>
</dbReference>
<dbReference type="RefSeq" id="WP_123106124.1">
    <property type="nucleotide sequence ID" value="NZ_CP127527.1"/>
</dbReference>
<dbReference type="AlphaFoldDB" id="A0A3M8QSF1"/>
<accession>A0A3M8QSF1</accession>
<protein>
    <submittedName>
        <fullName evidence="2">DUF2905 domain-containing protein</fullName>
    </submittedName>
</protein>
<dbReference type="PANTHER" id="PTHR36443:SF1">
    <property type="entry name" value="BSR5223 PROTEIN"/>
    <property type="match status" value="1"/>
</dbReference>
<evidence type="ECO:0000313" key="2">
    <source>
        <dbReference type="EMBL" id="RNF57904.1"/>
    </source>
</evidence>
<reference evidence="2" key="1">
    <citation type="submission" date="2018-10" db="EMBL/GenBank/DDBJ databases">
        <title>Acidithiobacillus sulfuriphilus sp. nov.: an extremely acidophilic sulfur-oxidizing chemolithotroph isolated from a neutral pH environment.</title>
        <authorList>
            <person name="Falagan C."/>
            <person name="Moya-Beltran A."/>
            <person name="Quatrini R."/>
            <person name="Johnson D.B."/>
        </authorList>
    </citation>
    <scope>NUCLEOTIDE SEQUENCE [LARGE SCALE GENOMIC DNA]</scope>
    <source>
        <strain evidence="2">CJ-2</strain>
    </source>
</reference>